<feature type="transmembrane region" description="Helical" evidence="1">
    <location>
        <begin position="266"/>
        <end position="291"/>
    </location>
</feature>
<reference evidence="3" key="1">
    <citation type="submission" date="2016-10" db="EMBL/GenBank/DDBJ databases">
        <authorList>
            <person name="Varghese N."/>
            <person name="Submissions S."/>
        </authorList>
    </citation>
    <scope>NUCLEOTIDE SEQUENCE [LARGE SCALE GENOMIC DNA]</scope>
    <source>
        <strain evidence="3">CGMCC 1.6963</strain>
    </source>
</reference>
<feature type="transmembrane region" description="Helical" evidence="1">
    <location>
        <begin position="44"/>
        <end position="62"/>
    </location>
</feature>
<dbReference type="AlphaFoldDB" id="A0A1H9XBZ9"/>
<proteinExistence type="predicted"/>
<feature type="transmembrane region" description="Helical" evidence="1">
    <location>
        <begin position="208"/>
        <end position="227"/>
    </location>
</feature>
<accession>A0A1H9XBZ9</accession>
<name>A0A1H9XBZ9_9MICO</name>
<dbReference type="EMBL" id="FOHB01000007">
    <property type="protein sequence ID" value="SES43652.1"/>
    <property type="molecule type" value="Genomic_DNA"/>
</dbReference>
<evidence type="ECO:0000313" key="2">
    <source>
        <dbReference type="EMBL" id="SES43652.1"/>
    </source>
</evidence>
<feature type="transmembrane region" description="Helical" evidence="1">
    <location>
        <begin position="303"/>
        <end position="328"/>
    </location>
</feature>
<dbReference type="Proteomes" id="UP000199019">
    <property type="component" value="Unassembled WGS sequence"/>
</dbReference>
<evidence type="ECO:0000256" key="1">
    <source>
        <dbReference type="SAM" id="Phobius"/>
    </source>
</evidence>
<dbReference type="OrthoDB" id="4866206at2"/>
<feature type="transmembrane region" description="Helical" evidence="1">
    <location>
        <begin position="234"/>
        <end position="254"/>
    </location>
</feature>
<dbReference type="RefSeq" id="WP_091761341.1">
    <property type="nucleotide sequence ID" value="NZ_FOHB01000007.1"/>
</dbReference>
<sequence>MGNLSYADQSYPRAWHTLVAAVWSSTGGGLDRAGLRSLIDVQATAAWCLPAVLSIAMGALALQAARRAGLSAAHASTAGFLAATMVLWPPFLSAYQALGFENSFVGAIVLAVVARHAMEPAETRIWPFVVVLMGIVVCANAWQLLLPALGVALVQQVRRLVRFARGARFAVAVISSLIAAVVALPGILAVVRDVGINHAADAGVKAPVPVTLVLGGLLCCGVLAVRCRGDRSITLLWVMTATPALTAIAVALQARIGLFVYYPSKLLWHSAALGLGPLAAVAVMAWSALAGHSMGAVARPARVLGTSAAALAVAFACVNPAGAFIGAWSTVRGPEVLAAVTSPEAANAQVAWLGVPLDDTISRILLDFYRVDRTSARTPQPPLSVTEECSLLREAAQPTVLSSASPPLVQARYACVPRIRVVRASAP</sequence>
<keyword evidence="1" id="KW-1133">Transmembrane helix</keyword>
<gene>
    <name evidence="2" type="ORF">SAMN05216199_3642</name>
</gene>
<evidence type="ECO:0000313" key="3">
    <source>
        <dbReference type="Proteomes" id="UP000199019"/>
    </source>
</evidence>
<feature type="transmembrane region" description="Helical" evidence="1">
    <location>
        <begin position="166"/>
        <end position="188"/>
    </location>
</feature>
<organism evidence="2 3">
    <name type="scientific">Pedococcus cremeus</name>
    <dbReference type="NCBI Taxonomy" id="587636"/>
    <lineage>
        <taxon>Bacteria</taxon>
        <taxon>Bacillati</taxon>
        <taxon>Actinomycetota</taxon>
        <taxon>Actinomycetes</taxon>
        <taxon>Micrococcales</taxon>
        <taxon>Intrasporangiaceae</taxon>
        <taxon>Pedococcus</taxon>
    </lineage>
</organism>
<keyword evidence="3" id="KW-1185">Reference proteome</keyword>
<keyword evidence="1" id="KW-0472">Membrane</keyword>
<feature type="transmembrane region" description="Helical" evidence="1">
    <location>
        <begin position="125"/>
        <end position="154"/>
    </location>
</feature>
<keyword evidence="1" id="KW-0812">Transmembrane</keyword>
<protein>
    <submittedName>
        <fullName evidence="2">Uncharacterized protein</fullName>
    </submittedName>
</protein>